<feature type="compositionally biased region" description="Polar residues" evidence="1">
    <location>
        <begin position="1"/>
        <end position="10"/>
    </location>
</feature>
<name>A0AAV9PCQ9_9PEZI</name>
<dbReference type="InterPro" id="IPR038883">
    <property type="entry name" value="AN11006-like"/>
</dbReference>
<evidence type="ECO:0000313" key="3">
    <source>
        <dbReference type="Proteomes" id="UP001337655"/>
    </source>
</evidence>
<organism evidence="2 3">
    <name type="scientific">Saxophila tyrrhenica</name>
    <dbReference type="NCBI Taxonomy" id="1690608"/>
    <lineage>
        <taxon>Eukaryota</taxon>
        <taxon>Fungi</taxon>
        <taxon>Dikarya</taxon>
        <taxon>Ascomycota</taxon>
        <taxon>Pezizomycotina</taxon>
        <taxon>Dothideomycetes</taxon>
        <taxon>Dothideomycetidae</taxon>
        <taxon>Mycosphaerellales</taxon>
        <taxon>Extremaceae</taxon>
        <taxon>Saxophila</taxon>
    </lineage>
</organism>
<dbReference type="EMBL" id="JAVRRT010000006">
    <property type="protein sequence ID" value="KAK5171030.1"/>
    <property type="molecule type" value="Genomic_DNA"/>
</dbReference>
<evidence type="ECO:0008006" key="4">
    <source>
        <dbReference type="Google" id="ProtNLM"/>
    </source>
</evidence>
<feature type="compositionally biased region" description="Basic and acidic residues" evidence="1">
    <location>
        <begin position="11"/>
        <end position="20"/>
    </location>
</feature>
<dbReference type="PANTHER" id="PTHR42085:SF2">
    <property type="entry name" value="F-BOX DOMAIN-CONTAINING PROTEIN"/>
    <property type="match status" value="1"/>
</dbReference>
<dbReference type="GeneID" id="89925520"/>
<reference evidence="2 3" key="1">
    <citation type="submission" date="2023-08" db="EMBL/GenBank/DDBJ databases">
        <title>Black Yeasts Isolated from many extreme environments.</title>
        <authorList>
            <person name="Coleine C."/>
            <person name="Stajich J.E."/>
            <person name="Selbmann L."/>
        </authorList>
    </citation>
    <scope>NUCLEOTIDE SEQUENCE [LARGE SCALE GENOMIC DNA]</scope>
    <source>
        <strain evidence="2 3">CCFEE 5935</strain>
    </source>
</reference>
<dbReference type="AlphaFoldDB" id="A0AAV9PCQ9"/>
<dbReference type="Proteomes" id="UP001337655">
    <property type="component" value="Unassembled WGS sequence"/>
</dbReference>
<sequence length="524" mass="60047">MAVTRSQTIGSRREKNDSHSSRSRLPTLILSAKNSEGLYTRARAVTRNSSKRRVKHDDSNRVTKDQAVHHACRSSQSHQASALLQSVGDTVIPHFWIKTQRNKATGKKYGTSSYKASWEPPSLFDLPGEMRNIIYGMIFADTAPKEVNLLRSAESRPSVGIIMACRQPRYETYLLYQDANQALWNNHDIYLNCNSGSSEKKRHRQSDRICNKLSQLPQQMTLKRLELRINIPRIIWPTIKSTLITMSVDQGVMGCTAVSQYTRGALPITRQMVDQHMPDFVVDNAGIYWSWLHPQGRPHWVLSPHQYVNDSTLMIAVMEDNDTPAEEVVGFYKLPREMRDRFYYYYFEDTNIDDEIDLTKANQHLPPTDITRVCKGMRQETLQLSKEATARSWQDHRFYVVLDRFATHDQNESRIRACIERLNGTPSLRRLCFHTNENRRASVVVSISPEGGIVWSLPSALENRWRPSWHWKMSANLVRSAKRLSPHTPLMSSSSNSTGNVLHIMHCAAHACRVAVGVVRAEIY</sequence>
<comment type="caution">
    <text evidence="2">The sequence shown here is derived from an EMBL/GenBank/DDBJ whole genome shotgun (WGS) entry which is preliminary data.</text>
</comment>
<feature type="region of interest" description="Disordered" evidence="1">
    <location>
        <begin position="1"/>
        <end position="27"/>
    </location>
</feature>
<keyword evidence="3" id="KW-1185">Reference proteome</keyword>
<evidence type="ECO:0000313" key="2">
    <source>
        <dbReference type="EMBL" id="KAK5171030.1"/>
    </source>
</evidence>
<accession>A0AAV9PCQ9</accession>
<dbReference type="RefSeq" id="XP_064660058.1">
    <property type="nucleotide sequence ID" value="XM_064801428.1"/>
</dbReference>
<dbReference type="PANTHER" id="PTHR42085">
    <property type="entry name" value="F-BOX DOMAIN-CONTAINING PROTEIN"/>
    <property type="match status" value="1"/>
</dbReference>
<proteinExistence type="predicted"/>
<gene>
    <name evidence="2" type="ORF">LTR77_004174</name>
</gene>
<evidence type="ECO:0000256" key="1">
    <source>
        <dbReference type="SAM" id="MobiDB-lite"/>
    </source>
</evidence>
<protein>
    <recommendedName>
        <fullName evidence="4">WW domain-containing protein</fullName>
    </recommendedName>
</protein>